<evidence type="ECO:0000313" key="2">
    <source>
        <dbReference type="EMBL" id="KRM25671.1"/>
    </source>
</evidence>
<feature type="transmembrane region" description="Helical" evidence="1">
    <location>
        <begin position="189"/>
        <end position="209"/>
    </location>
</feature>
<dbReference type="EMBL" id="AZFW01000103">
    <property type="protein sequence ID" value="KRM25671.1"/>
    <property type="molecule type" value="Genomic_DNA"/>
</dbReference>
<evidence type="ECO:0000313" key="3">
    <source>
        <dbReference type="Proteomes" id="UP000050949"/>
    </source>
</evidence>
<name>A0A0R1X600_9LACO</name>
<reference evidence="2 3" key="1">
    <citation type="journal article" date="2015" name="Genome Announc.">
        <title>Expanding the biotechnology potential of lactobacilli through comparative genomics of 213 strains and associated genera.</title>
        <authorList>
            <person name="Sun Z."/>
            <person name="Harris H.M."/>
            <person name="McCann A."/>
            <person name="Guo C."/>
            <person name="Argimon S."/>
            <person name="Zhang W."/>
            <person name="Yang X."/>
            <person name="Jeffery I.B."/>
            <person name="Cooney J.C."/>
            <person name="Kagawa T.F."/>
            <person name="Liu W."/>
            <person name="Song Y."/>
            <person name="Salvetti E."/>
            <person name="Wrobel A."/>
            <person name="Rasinkangas P."/>
            <person name="Parkhill J."/>
            <person name="Rea M.C."/>
            <person name="O'Sullivan O."/>
            <person name="Ritari J."/>
            <person name="Douillard F.P."/>
            <person name="Paul Ross R."/>
            <person name="Yang R."/>
            <person name="Briner A.E."/>
            <person name="Felis G.E."/>
            <person name="de Vos W.M."/>
            <person name="Barrangou R."/>
            <person name="Klaenhammer T.R."/>
            <person name="Caufield P.W."/>
            <person name="Cui Y."/>
            <person name="Zhang H."/>
            <person name="O'Toole P.W."/>
        </authorList>
    </citation>
    <scope>NUCLEOTIDE SEQUENCE [LARGE SCALE GENOMIC DNA]</scope>
    <source>
        <strain evidence="2 3">DSM 16991</strain>
    </source>
</reference>
<dbReference type="AlphaFoldDB" id="A0A0R1X600"/>
<dbReference type="GO" id="GO:0005886">
    <property type="term" value="C:plasma membrane"/>
    <property type="evidence" value="ECO:0007669"/>
    <property type="project" value="UniProtKB-SubCell"/>
</dbReference>
<dbReference type="RefSeq" id="WP_027829677.1">
    <property type="nucleotide sequence ID" value="NZ_AZFW01000103.1"/>
</dbReference>
<dbReference type="eggNOG" id="COG1277">
    <property type="taxonomic scope" value="Bacteria"/>
</dbReference>
<feature type="transmembrane region" description="Helical" evidence="1">
    <location>
        <begin position="157"/>
        <end position="182"/>
    </location>
</feature>
<gene>
    <name evidence="2" type="ORF">FC91_GL000586</name>
</gene>
<keyword evidence="1" id="KW-0472">Membrane</keyword>
<dbReference type="Proteomes" id="UP000050949">
    <property type="component" value="Unassembled WGS sequence"/>
</dbReference>
<dbReference type="Pfam" id="PF12679">
    <property type="entry name" value="ABC2_membrane_2"/>
    <property type="match status" value="1"/>
</dbReference>
<feature type="transmembrane region" description="Helical" evidence="1">
    <location>
        <begin position="109"/>
        <end position="137"/>
    </location>
</feature>
<keyword evidence="1" id="KW-0812">Transmembrane</keyword>
<dbReference type="PANTHER" id="PTHR37305:SF1">
    <property type="entry name" value="MEMBRANE PROTEIN"/>
    <property type="match status" value="1"/>
</dbReference>
<proteinExistence type="predicted"/>
<organism evidence="2 3">
    <name type="scientific">Schleiferilactobacillus harbinensis DSM 16991</name>
    <dbReference type="NCBI Taxonomy" id="1122147"/>
    <lineage>
        <taxon>Bacteria</taxon>
        <taxon>Bacillati</taxon>
        <taxon>Bacillota</taxon>
        <taxon>Bacilli</taxon>
        <taxon>Lactobacillales</taxon>
        <taxon>Lactobacillaceae</taxon>
        <taxon>Schleiferilactobacillus</taxon>
    </lineage>
</organism>
<keyword evidence="1" id="KW-1133">Transmembrane helix</keyword>
<protein>
    <recommendedName>
        <fullName evidence="4">ABC transporter permease</fullName>
    </recommendedName>
</protein>
<accession>A0A0R1X600</accession>
<dbReference type="PANTHER" id="PTHR37305">
    <property type="entry name" value="INTEGRAL MEMBRANE PROTEIN-RELATED"/>
    <property type="match status" value="1"/>
</dbReference>
<evidence type="ECO:0000256" key="1">
    <source>
        <dbReference type="SAM" id="Phobius"/>
    </source>
</evidence>
<feature type="transmembrane region" description="Helical" evidence="1">
    <location>
        <begin position="247"/>
        <end position="269"/>
    </location>
</feature>
<dbReference type="PATRIC" id="fig|1122147.4.peg.608"/>
<feature type="transmembrane region" description="Helical" evidence="1">
    <location>
        <begin position="68"/>
        <end position="88"/>
    </location>
</feature>
<comment type="caution">
    <text evidence="2">The sequence shown here is derived from an EMBL/GenBank/DDBJ whole genome shotgun (WGS) entry which is preliminary data.</text>
</comment>
<dbReference type="OrthoDB" id="2295852at2"/>
<sequence>MFNLFRNEWRKLWAKKSSWILLLIAAVISGLTAWGAKALNTSFTVGTNGAATGGSTGAIKAADAFSSIFSSGAAFVVIFAIVMTAIIITEEFAKNTIKILLTRPYSRHAILFSKLLASFAYLVVSLLTIYVVAALFTGAFFGFGGLDKVVGHGMNSWLYGLADVGVNVLSSMFYLSMVFVLAAGMRSQGLAITFSILMQLVLGIFSGLLDVLMTTKKWYWIKWNPFNLMAYNPLSSSQATGAAALNVWGWLIGLVIYIAIFYLIADYIFNRRDVSLS</sequence>
<dbReference type="GO" id="GO:0140359">
    <property type="term" value="F:ABC-type transporter activity"/>
    <property type="evidence" value="ECO:0007669"/>
    <property type="project" value="InterPro"/>
</dbReference>
<evidence type="ECO:0008006" key="4">
    <source>
        <dbReference type="Google" id="ProtNLM"/>
    </source>
</evidence>